<keyword evidence="3" id="KW-0479">Metal-binding</keyword>
<dbReference type="GO" id="GO:0046872">
    <property type="term" value="F:metal ion binding"/>
    <property type="evidence" value="ECO:0007669"/>
    <property type="project" value="UniProtKB-KW"/>
</dbReference>
<dbReference type="InterPro" id="IPR005117">
    <property type="entry name" value="NiRdtase/SiRdtase_haem-b_fer"/>
</dbReference>
<comment type="caution">
    <text evidence="10">The sequence shown here is derived from an EMBL/GenBank/DDBJ whole genome shotgun (WGS) entry which is preliminary data.</text>
</comment>
<evidence type="ECO:0000256" key="5">
    <source>
        <dbReference type="ARBA" id="ARBA00023004"/>
    </source>
</evidence>
<dbReference type="PANTHER" id="PTHR32439:SF9">
    <property type="entry name" value="BLR3264 PROTEIN"/>
    <property type="match status" value="1"/>
</dbReference>
<keyword evidence="2" id="KW-0349">Heme</keyword>
<keyword evidence="1" id="KW-0004">4Fe-4S</keyword>
<dbReference type="InterPro" id="IPR007842">
    <property type="entry name" value="HEPN_dom"/>
</dbReference>
<dbReference type="SUPFAM" id="SSF55124">
    <property type="entry name" value="Nitrite/Sulfite reductase N-terminal domain-like"/>
    <property type="match status" value="2"/>
</dbReference>
<proteinExistence type="predicted"/>
<dbReference type="Pfam" id="PF05168">
    <property type="entry name" value="HEPN"/>
    <property type="match status" value="1"/>
</dbReference>
<dbReference type="RefSeq" id="WP_115902314.1">
    <property type="nucleotide sequence ID" value="NZ_QUNS01000014.1"/>
</dbReference>
<dbReference type="InterPro" id="IPR006066">
    <property type="entry name" value="NO2/SO3_Rdtase_FeS/sirohaem_BS"/>
</dbReference>
<dbReference type="InterPro" id="IPR006067">
    <property type="entry name" value="NO2/SO3_Rdtase_4Fe4S_dom"/>
</dbReference>
<dbReference type="Gene3D" id="3.30.413.10">
    <property type="entry name" value="Sulfite Reductase Hemoprotein, domain 1"/>
    <property type="match status" value="2"/>
</dbReference>
<dbReference type="InterPro" id="IPR036136">
    <property type="entry name" value="Nit/Sulf_reduc_fer-like_dom_sf"/>
</dbReference>
<evidence type="ECO:0000256" key="4">
    <source>
        <dbReference type="ARBA" id="ARBA00023002"/>
    </source>
</evidence>
<protein>
    <submittedName>
        <fullName evidence="10">Sulfite reductase (Ferredoxin)</fullName>
    </submittedName>
</protein>
<evidence type="ECO:0000313" key="11">
    <source>
        <dbReference type="Proteomes" id="UP000256884"/>
    </source>
</evidence>
<gene>
    <name evidence="10" type="ORF">C7448_11426</name>
</gene>
<keyword evidence="11" id="KW-1185">Reference proteome</keyword>
<dbReference type="Pfam" id="PF01077">
    <property type="entry name" value="NIR_SIR"/>
    <property type="match status" value="2"/>
</dbReference>
<dbReference type="GO" id="GO:0020037">
    <property type="term" value="F:heme binding"/>
    <property type="evidence" value="ECO:0007669"/>
    <property type="project" value="InterPro"/>
</dbReference>
<dbReference type="EMBL" id="QUNS01000014">
    <property type="protein sequence ID" value="REH43383.1"/>
    <property type="molecule type" value="Genomic_DNA"/>
</dbReference>
<dbReference type="GO" id="GO:0016491">
    <property type="term" value="F:oxidoreductase activity"/>
    <property type="evidence" value="ECO:0007669"/>
    <property type="project" value="UniProtKB-KW"/>
</dbReference>
<evidence type="ECO:0000256" key="3">
    <source>
        <dbReference type="ARBA" id="ARBA00022723"/>
    </source>
</evidence>
<dbReference type="Gene3D" id="1.20.120.330">
    <property type="entry name" value="Nucleotidyltransferases domain 2"/>
    <property type="match status" value="1"/>
</dbReference>
<evidence type="ECO:0000256" key="2">
    <source>
        <dbReference type="ARBA" id="ARBA00022617"/>
    </source>
</evidence>
<name>A0A3E0HDZ9_9FLAO</name>
<evidence type="ECO:0000256" key="6">
    <source>
        <dbReference type="ARBA" id="ARBA00023014"/>
    </source>
</evidence>
<evidence type="ECO:0000259" key="8">
    <source>
        <dbReference type="Pfam" id="PF03460"/>
    </source>
</evidence>
<keyword evidence="6" id="KW-0411">Iron-sulfur</keyword>
<feature type="domain" description="Nitrite/Sulfite reductase ferredoxin-like" evidence="8">
    <location>
        <begin position="324"/>
        <end position="389"/>
    </location>
</feature>
<dbReference type="InterPro" id="IPR051329">
    <property type="entry name" value="NIR_SIR_4Fe-4S"/>
</dbReference>
<dbReference type="GO" id="GO:0051539">
    <property type="term" value="F:4 iron, 4 sulfur cluster binding"/>
    <property type="evidence" value="ECO:0007669"/>
    <property type="project" value="UniProtKB-KW"/>
</dbReference>
<dbReference type="Proteomes" id="UP000256884">
    <property type="component" value="Unassembled WGS sequence"/>
</dbReference>
<dbReference type="AlphaFoldDB" id="A0A3E0HDZ9"/>
<dbReference type="Gene3D" id="3.90.480.10">
    <property type="entry name" value="Sulfite Reductase Hemoprotein,Domain 2"/>
    <property type="match status" value="1"/>
</dbReference>
<dbReference type="PANTHER" id="PTHR32439">
    <property type="entry name" value="FERREDOXIN--NITRITE REDUCTASE, CHLOROPLASTIC"/>
    <property type="match status" value="1"/>
</dbReference>
<keyword evidence="5" id="KW-0408">Iron</keyword>
<dbReference type="SUPFAM" id="SSF56014">
    <property type="entry name" value="Nitrite and sulphite reductase 4Fe-4S domain-like"/>
    <property type="match status" value="2"/>
</dbReference>
<evidence type="ECO:0000256" key="1">
    <source>
        <dbReference type="ARBA" id="ARBA00022485"/>
    </source>
</evidence>
<evidence type="ECO:0000313" key="10">
    <source>
        <dbReference type="EMBL" id="REH43383.1"/>
    </source>
</evidence>
<evidence type="ECO:0000259" key="9">
    <source>
        <dbReference type="Pfam" id="PF05168"/>
    </source>
</evidence>
<reference evidence="10 11" key="1">
    <citation type="submission" date="2018-08" db="EMBL/GenBank/DDBJ databases">
        <title>Genomic Encyclopedia of Type Strains, Phase IV (KMG-IV): sequencing the most valuable type-strain genomes for metagenomic binning, comparative biology and taxonomic classification.</title>
        <authorList>
            <person name="Goeker M."/>
        </authorList>
    </citation>
    <scope>NUCLEOTIDE SEQUENCE [LARGE SCALE GENOMIC DNA]</scope>
    <source>
        <strain evidence="10 11">DSM 18841</strain>
    </source>
</reference>
<accession>A0A3E0HDZ9</accession>
<dbReference type="PRINTS" id="PR00397">
    <property type="entry name" value="SIROHAEM"/>
</dbReference>
<organism evidence="10 11">
    <name type="scientific">Tenacibaculum gallaicum</name>
    <dbReference type="NCBI Taxonomy" id="561505"/>
    <lineage>
        <taxon>Bacteria</taxon>
        <taxon>Pseudomonadati</taxon>
        <taxon>Bacteroidota</taxon>
        <taxon>Flavobacteriia</taxon>
        <taxon>Flavobacteriales</taxon>
        <taxon>Flavobacteriaceae</taxon>
        <taxon>Tenacibaculum</taxon>
    </lineage>
</organism>
<keyword evidence="4" id="KW-0560">Oxidoreductase</keyword>
<evidence type="ECO:0000259" key="7">
    <source>
        <dbReference type="Pfam" id="PF01077"/>
    </source>
</evidence>
<sequence>MQSFRSEIENPLVEKDILELERKIRLFNEGKIDEERFRSLRLARGIYGQRQFGVQMIRIKLPYGKVTSEQLYRIADVSDEYSRGRLHITTRQDIQIHHVSLDRTPELWAQLEKDDITLREACGNAVRNVTASETAGIDPKEPFDVSPYAHATFQFFLRNPICQEMGRKFKMSFSATEEDTALSFIHDLGFIAKTKTVEDKEVKGFKVLLAGGLGSQPRHADLIYEFLEAELLIPTIEGVLRVFDRYGERAKRAKARLKFLVKDLGVDAFLELVATERNALAYKTYPIDTTDFEQDIVFETNEAPSVVIENEEAYKNWKVTNVFKQKQDRLYAIGIKVHLGDFYTDKARLLADLIKKYGSNELRFTLRQNILIRHVREEFLPFFYSELQKLGFAEVGYNSLNDITACPGTDTCNLGISSSTGIAAELERVLKAEYPQYVNNKDIAIKISGCMNACGQHNMAHIGFQGMSIKVGKLLAPALQVLVGGGVLGDGSGRFSDKLVKIPSKRGPESLRILLNDFEQHKQEDEDFLSYYDRQGKTYFYDLLKELSDTTNLKEDDFIDWGHDKNYVKAIGVGECAGVVIDLVATLLFESEEKLENAAQALKSQQWSDSIYHAYAAMVNTAKALLTSEGAKTNTQAGIITNFDEVFVATNKIELPSSFAELIYQINENEPTEAFAKKYLEEATSFYKKVDAYRKVAVES</sequence>
<feature type="domain" description="HEPN" evidence="9">
    <location>
        <begin position="587"/>
        <end position="661"/>
    </location>
</feature>
<dbReference type="Pfam" id="PF03460">
    <property type="entry name" value="NIR_SIR_ferr"/>
    <property type="match status" value="2"/>
</dbReference>
<feature type="domain" description="Nitrite/sulphite reductase 4Fe-4S" evidence="7">
    <location>
        <begin position="122"/>
        <end position="276"/>
    </location>
</feature>
<dbReference type="OrthoDB" id="9803707at2"/>
<feature type="domain" description="Nitrite/sulphite reductase 4Fe-4S" evidence="7">
    <location>
        <begin position="399"/>
        <end position="524"/>
    </location>
</feature>
<feature type="domain" description="Nitrite/Sulfite reductase ferredoxin-like" evidence="8">
    <location>
        <begin position="47"/>
        <end position="113"/>
    </location>
</feature>
<dbReference type="InterPro" id="IPR045854">
    <property type="entry name" value="NO2/SO3_Rdtase_4Fe4S_sf"/>
</dbReference>